<proteinExistence type="predicted"/>
<dbReference type="EMBL" id="JBJQOH010000004">
    <property type="protein sequence ID" value="KAL3688066.1"/>
    <property type="molecule type" value="Genomic_DNA"/>
</dbReference>
<organism evidence="1 2">
    <name type="scientific">Riccia sorocarpa</name>
    <dbReference type="NCBI Taxonomy" id="122646"/>
    <lineage>
        <taxon>Eukaryota</taxon>
        <taxon>Viridiplantae</taxon>
        <taxon>Streptophyta</taxon>
        <taxon>Embryophyta</taxon>
        <taxon>Marchantiophyta</taxon>
        <taxon>Marchantiopsida</taxon>
        <taxon>Marchantiidae</taxon>
        <taxon>Marchantiales</taxon>
        <taxon>Ricciaceae</taxon>
        <taxon>Riccia</taxon>
    </lineage>
</organism>
<dbReference type="AlphaFoldDB" id="A0ABD3HB54"/>
<dbReference type="Proteomes" id="UP001633002">
    <property type="component" value="Unassembled WGS sequence"/>
</dbReference>
<name>A0ABD3HB54_9MARC</name>
<comment type="caution">
    <text evidence="1">The sequence shown here is derived from an EMBL/GenBank/DDBJ whole genome shotgun (WGS) entry which is preliminary data.</text>
</comment>
<evidence type="ECO:0000313" key="1">
    <source>
        <dbReference type="EMBL" id="KAL3688066.1"/>
    </source>
</evidence>
<evidence type="ECO:0000313" key="2">
    <source>
        <dbReference type="Proteomes" id="UP001633002"/>
    </source>
</evidence>
<sequence>MASARGAILSRRRFFTLFGPTRGLSKGRSGFLGCFTLMSRYKSASMDTRTSSPQSTLQQHKQQSASIILLLTTLRFTWMERNECQSRDGRALRTARWHNGTTTQEPFPPFHVETSVTHRTCLQEGLRDDHSRASNTEQPWNLDAMVHFDRPNDVGATHPDRRFLQEAEGNFQQFSPSGAASSQPQPPVSQVAAVAYWGLKRSSNCCTVVNSMVVICSLQSRRKCSRDFGPVSPFQNAVVFLILALLTS</sequence>
<accession>A0ABD3HB54</accession>
<gene>
    <name evidence="1" type="ORF">R1sor_014375</name>
</gene>
<keyword evidence="2" id="KW-1185">Reference proteome</keyword>
<reference evidence="1 2" key="1">
    <citation type="submission" date="2024-09" db="EMBL/GenBank/DDBJ databases">
        <title>Chromosome-scale assembly of Riccia sorocarpa.</title>
        <authorList>
            <person name="Paukszto L."/>
        </authorList>
    </citation>
    <scope>NUCLEOTIDE SEQUENCE [LARGE SCALE GENOMIC DNA]</scope>
    <source>
        <strain evidence="1">LP-2024</strain>
        <tissue evidence="1">Aerial parts of the thallus</tissue>
    </source>
</reference>
<protein>
    <submittedName>
        <fullName evidence="1">Uncharacterized protein</fullName>
    </submittedName>
</protein>